<dbReference type="Proteomes" id="UP000886851">
    <property type="component" value="Unassembled WGS sequence"/>
</dbReference>
<dbReference type="InterPro" id="IPR014721">
    <property type="entry name" value="Ribsml_uS5_D2-typ_fold_subgr"/>
</dbReference>
<dbReference type="InterPro" id="IPR045006">
    <property type="entry name" value="CHLI-like"/>
</dbReference>
<dbReference type="Pfam" id="PF13335">
    <property type="entry name" value="Mg_chelatase_C"/>
    <property type="match status" value="1"/>
</dbReference>
<keyword evidence="3" id="KW-0067">ATP-binding</keyword>
<dbReference type="InterPro" id="IPR001208">
    <property type="entry name" value="MCM_dom"/>
</dbReference>
<evidence type="ECO:0000256" key="1">
    <source>
        <dbReference type="ARBA" id="ARBA00006354"/>
    </source>
</evidence>
<protein>
    <submittedName>
        <fullName evidence="5">YifB family Mg chelatase-like AAA ATPase</fullName>
    </submittedName>
</protein>
<evidence type="ECO:0000256" key="2">
    <source>
        <dbReference type="ARBA" id="ARBA00022741"/>
    </source>
</evidence>
<dbReference type="InterPro" id="IPR020568">
    <property type="entry name" value="Ribosomal_Su5_D2-typ_SF"/>
</dbReference>
<dbReference type="Gene3D" id="3.40.50.300">
    <property type="entry name" value="P-loop containing nucleotide triphosphate hydrolases"/>
    <property type="match status" value="1"/>
</dbReference>
<sequence>MLIKVYGAAVIGIDATLITMEMNSTRGCMFHLVGLPDAAVKESYQRILSALQVNGLRIPQTSLVINMAPADIRKEGAAYDLPLAIGMLTATGVIRDVEDRLPRFLLMGELSLDGTLQPIKGVLPIAIKARELGFEGMIVPRANAREAAVVNRLDVYGANNVQEVVDFFEGKQALEPTVVNTREEFFARQSTFDYDFSEVKGQENVKRALEVAAAGGHNILLIGAPGSGKSMLAKRLPSILPPLSLGESLETTKIHSVAGKLGGEGGLITTRPFRAPHHTISNVAMTGGGANPQPGEISLAHNGILFLDELPEFNRNVLEVLRQPLEDRKITVARSKYSVEYPASFMLVASMNPCPCGYYNHPTKPCVCTPGQVQKYLNRISGPLLDRIDLQIEVTPLPFEKMADARPGESSAVIRERVIRARRIQEERYAAEPGIYCNAQMNSRLLALHAQPDETGLALLKAAMTRLNLSARAYDRIRKVARTIADLEGAEHIQPGHLAEAIGYRNLDREDWATR</sequence>
<dbReference type="InterPro" id="IPR000523">
    <property type="entry name" value="Mg_chelatse_chII-like_cat_dom"/>
</dbReference>
<dbReference type="SMART" id="SM00382">
    <property type="entry name" value="AAA"/>
    <property type="match status" value="1"/>
</dbReference>
<keyword evidence="2" id="KW-0547">Nucleotide-binding</keyword>
<dbReference type="AlphaFoldDB" id="A0A9D2CL62"/>
<dbReference type="SUPFAM" id="SSF54211">
    <property type="entry name" value="Ribosomal protein S5 domain 2-like"/>
    <property type="match status" value="1"/>
</dbReference>
<evidence type="ECO:0000313" key="5">
    <source>
        <dbReference type="EMBL" id="HIY87836.1"/>
    </source>
</evidence>
<feature type="domain" description="AAA+ ATPase" evidence="4">
    <location>
        <begin position="215"/>
        <end position="399"/>
    </location>
</feature>
<reference evidence="5" key="2">
    <citation type="submission" date="2021-04" db="EMBL/GenBank/DDBJ databases">
        <authorList>
            <person name="Gilroy R."/>
        </authorList>
    </citation>
    <scope>NUCLEOTIDE SEQUENCE</scope>
    <source>
        <strain evidence="5">Gambia2-208</strain>
    </source>
</reference>
<reference evidence="5" key="1">
    <citation type="journal article" date="2021" name="PeerJ">
        <title>Extensive microbial diversity within the chicken gut microbiome revealed by metagenomics and culture.</title>
        <authorList>
            <person name="Gilroy R."/>
            <person name="Ravi A."/>
            <person name="Getino M."/>
            <person name="Pursley I."/>
            <person name="Horton D.L."/>
            <person name="Alikhan N.F."/>
            <person name="Baker D."/>
            <person name="Gharbi K."/>
            <person name="Hall N."/>
            <person name="Watson M."/>
            <person name="Adriaenssens E.M."/>
            <person name="Foster-Nyarko E."/>
            <person name="Jarju S."/>
            <person name="Secka A."/>
            <person name="Antonio M."/>
            <person name="Oren A."/>
            <person name="Chaudhuri R.R."/>
            <person name="La Ragione R."/>
            <person name="Hildebrand F."/>
            <person name="Pallen M.J."/>
        </authorList>
    </citation>
    <scope>NUCLEOTIDE SEQUENCE</scope>
    <source>
        <strain evidence="5">Gambia2-208</strain>
    </source>
</reference>
<dbReference type="InterPro" id="IPR025943">
    <property type="entry name" value="Sigma_54_int_dom_ATP-bd_2"/>
</dbReference>
<evidence type="ECO:0000256" key="3">
    <source>
        <dbReference type="ARBA" id="ARBA00022840"/>
    </source>
</evidence>
<name>A0A9D2CL62_9BACE</name>
<evidence type="ECO:0000313" key="6">
    <source>
        <dbReference type="Proteomes" id="UP000886851"/>
    </source>
</evidence>
<dbReference type="GO" id="GO:0003677">
    <property type="term" value="F:DNA binding"/>
    <property type="evidence" value="ECO:0007669"/>
    <property type="project" value="InterPro"/>
</dbReference>
<dbReference type="SUPFAM" id="SSF52540">
    <property type="entry name" value="P-loop containing nucleoside triphosphate hydrolases"/>
    <property type="match status" value="1"/>
</dbReference>
<dbReference type="InterPro" id="IPR025158">
    <property type="entry name" value="Mg_chelat-rel_C"/>
</dbReference>
<comment type="similarity">
    <text evidence="1">Belongs to the Mg-chelatase subunits D/I family. ComM subfamily.</text>
</comment>
<dbReference type="NCBIfam" id="TIGR00368">
    <property type="entry name" value="YifB family Mg chelatase-like AAA ATPase"/>
    <property type="match status" value="1"/>
</dbReference>
<dbReference type="InterPro" id="IPR003593">
    <property type="entry name" value="AAA+_ATPase"/>
</dbReference>
<evidence type="ECO:0000259" key="4">
    <source>
        <dbReference type="SMART" id="SM00382"/>
    </source>
</evidence>
<dbReference type="PANTHER" id="PTHR32039">
    <property type="entry name" value="MAGNESIUM-CHELATASE SUBUNIT CHLI"/>
    <property type="match status" value="1"/>
</dbReference>
<dbReference type="InterPro" id="IPR004482">
    <property type="entry name" value="Mg_chelat-rel"/>
</dbReference>
<dbReference type="PRINTS" id="PR01657">
    <property type="entry name" value="MCMFAMILY"/>
</dbReference>
<dbReference type="InterPro" id="IPR027417">
    <property type="entry name" value="P-loop_NTPase"/>
</dbReference>
<comment type="caution">
    <text evidence="5">The sequence shown here is derived from an EMBL/GenBank/DDBJ whole genome shotgun (WGS) entry which is preliminary data.</text>
</comment>
<dbReference type="Pfam" id="PF13541">
    <property type="entry name" value="ChlI"/>
    <property type="match status" value="1"/>
</dbReference>
<gene>
    <name evidence="5" type="ORF">H9824_03900</name>
</gene>
<accession>A0A9D2CL62</accession>
<dbReference type="EMBL" id="DXCV01000033">
    <property type="protein sequence ID" value="HIY87836.1"/>
    <property type="molecule type" value="Genomic_DNA"/>
</dbReference>
<dbReference type="GO" id="GO:0005524">
    <property type="term" value="F:ATP binding"/>
    <property type="evidence" value="ECO:0007669"/>
    <property type="project" value="UniProtKB-KW"/>
</dbReference>
<dbReference type="Pfam" id="PF01078">
    <property type="entry name" value="Mg_chelatase"/>
    <property type="match status" value="1"/>
</dbReference>
<dbReference type="Gene3D" id="3.30.230.10">
    <property type="match status" value="1"/>
</dbReference>
<organism evidence="5 6">
    <name type="scientific">Candidatus Bacteroides pullicola</name>
    <dbReference type="NCBI Taxonomy" id="2838475"/>
    <lineage>
        <taxon>Bacteria</taxon>
        <taxon>Pseudomonadati</taxon>
        <taxon>Bacteroidota</taxon>
        <taxon>Bacteroidia</taxon>
        <taxon>Bacteroidales</taxon>
        <taxon>Bacteroidaceae</taxon>
        <taxon>Bacteroides</taxon>
    </lineage>
</organism>
<dbReference type="PROSITE" id="PS00676">
    <property type="entry name" value="SIGMA54_INTERACT_2"/>
    <property type="match status" value="1"/>
</dbReference>
<proteinExistence type="inferred from homology"/>
<dbReference type="PANTHER" id="PTHR32039:SF7">
    <property type="entry name" value="COMPETENCE PROTEIN COMM"/>
    <property type="match status" value="1"/>
</dbReference>